<feature type="domain" description="NmrA-like" evidence="3">
    <location>
        <begin position="3"/>
        <end position="251"/>
    </location>
</feature>
<keyword evidence="2" id="KW-0521">NADP</keyword>
<dbReference type="AlphaFoldDB" id="A0A7W8XXF1"/>
<sequence>MLLLTAANGNQGKLLLPRLLKDGFNVRACTRSESSADAIRALGVKEVIVGDIAEPDILERAVEGVSRVYHIGPSAHPREREMGLRMVDAARQAGVRHFVFSSVLHPIISDLVQHEIKRDIEEHLLSSGLEFTVLQPTNYMVPWRFLPAFRDGVFRLFWSLDRRQSMIDLRDIVDVAARVLGEGERHYGATYELSGEGRFTAHEIGAVISHVVGREIRVEEVNSEDYRKGLFGDGDRSRFAHQDRVLKSISDHYSNHDFVGNPNVLTWLLGRKPRSLEEFIRGQFEAYRMG</sequence>
<dbReference type="Proteomes" id="UP000549882">
    <property type="component" value="Unassembled WGS sequence"/>
</dbReference>
<gene>
    <name evidence="4" type="ORF">GGD50_005983</name>
</gene>
<evidence type="ECO:0000256" key="2">
    <source>
        <dbReference type="ARBA" id="ARBA00022857"/>
    </source>
</evidence>
<protein>
    <submittedName>
        <fullName evidence="4">Uncharacterized protein YbjT (DUF2867 family)</fullName>
    </submittedName>
</protein>
<dbReference type="PANTHER" id="PTHR42748">
    <property type="entry name" value="NITROGEN METABOLITE REPRESSION PROTEIN NMRA FAMILY MEMBER"/>
    <property type="match status" value="1"/>
</dbReference>
<dbReference type="Pfam" id="PF05368">
    <property type="entry name" value="NmrA"/>
    <property type="match status" value="1"/>
</dbReference>
<organism evidence="4 5">
    <name type="scientific">Rhizobium paranaense</name>
    <dbReference type="NCBI Taxonomy" id="1650438"/>
    <lineage>
        <taxon>Bacteria</taxon>
        <taxon>Pseudomonadati</taxon>
        <taxon>Pseudomonadota</taxon>
        <taxon>Alphaproteobacteria</taxon>
        <taxon>Hyphomicrobiales</taxon>
        <taxon>Rhizobiaceae</taxon>
        <taxon>Rhizobium/Agrobacterium group</taxon>
        <taxon>Rhizobium</taxon>
    </lineage>
</organism>
<evidence type="ECO:0000256" key="1">
    <source>
        <dbReference type="ARBA" id="ARBA00006328"/>
    </source>
</evidence>
<accession>A0A7W8XXF1</accession>
<comment type="caution">
    <text evidence="4">The sequence shown here is derived from an EMBL/GenBank/DDBJ whole genome shotgun (WGS) entry which is preliminary data.</text>
</comment>
<evidence type="ECO:0000313" key="4">
    <source>
        <dbReference type="EMBL" id="MBB5577331.1"/>
    </source>
</evidence>
<dbReference type="PANTHER" id="PTHR42748:SF7">
    <property type="entry name" value="NMRA LIKE REDOX SENSOR 1-RELATED"/>
    <property type="match status" value="1"/>
</dbReference>
<proteinExistence type="inferred from homology"/>
<dbReference type="InterPro" id="IPR008030">
    <property type="entry name" value="NmrA-like"/>
</dbReference>
<dbReference type="InterPro" id="IPR036291">
    <property type="entry name" value="NAD(P)-bd_dom_sf"/>
</dbReference>
<dbReference type="InterPro" id="IPR051164">
    <property type="entry name" value="NmrA-like_oxidored"/>
</dbReference>
<name>A0A7W8XXF1_9HYPH</name>
<dbReference type="Gene3D" id="3.90.25.10">
    <property type="entry name" value="UDP-galactose 4-epimerase, domain 1"/>
    <property type="match status" value="1"/>
</dbReference>
<dbReference type="EMBL" id="JACHBI010000019">
    <property type="protein sequence ID" value="MBB5577331.1"/>
    <property type="molecule type" value="Genomic_DNA"/>
</dbReference>
<keyword evidence="5" id="KW-1185">Reference proteome</keyword>
<reference evidence="4 5" key="1">
    <citation type="submission" date="2020-08" db="EMBL/GenBank/DDBJ databases">
        <title>Genomic Encyclopedia of Type Strains, Phase IV (KMG-V): Genome sequencing to study the core and pangenomes of soil and plant-associated prokaryotes.</title>
        <authorList>
            <person name="Whitman W."/>
        </authorList>
    </citation>
    <scope>NUCLEOTIDE SEQUENCE [LARGE SCALE GENOMIC DNA]</scope>
    <source>
        <strain evidence="4 5">SEMIA 4064</strain>
    </source>
</reference>
<evidence type="ECO:0000259" key="3">
    <source>
        <dbReference type="Pfam" id="PF05368"/>
    </source>
</evidence>
<dbReference type="Gene3D" id="3.40.50.720">
    <property type="entry name" value="NAD(P)-binding Rossmann-like Domain"/>
    <property type="match status" value="1"/>
</dbReference>
<comment type="similarity">
    <text evidence="1">Belongs to the NmrA-type oxidoreductase family.</text>
</comment>
<dbReference type="SUPFAM" id="SSF51735">
    <property type="entry name" value="NAD(P)-binding Rossmann-fold domains"/>
    <property type="match status" value="1"/>
</dbReference>
<evidence type="ECO:0000313" key="5">
    <source>
        <dbReference type="Proteomes" id="UP000549882"/>
    </source>
</evidence>
<dbReference type="RefSeq" id="WP_183940645.1">
    <property type="nucleotide sequence ID" value="NZ_JACHBI010000019.1"/>
</dbReference>